<dbReference type="SMART" id="SM00448">
    <property type="entry name" value="REC"/>
    <property type="match status" value="2"/>
</dbReference>
<keyword evidence="5 11" id="KW-0418">Kinase</keyword>
<dbReference type="EMBL" id="PGFZ01000006">
    <property type="protein sequence ID" value="POZ51407.1"/>
    <property type="molecule type" value="Genomic_DNA"/>
</dbReference>
<evidence type="ECO:0000259" key="10">
    <source>
        <dbReference type="PROSITE" id="PS50113"/>
    </source>
</evidence>
<dbReference type="InterPro" id="IPR005467">
    <property type="entry name" value="His_kinase_dom"/>
</dbReference>
<dbReference type="SUPFAM" id="SSF52172">
    <property type="entry name" value="CheY-like"/>
    <property type="match status" value="2"/>
</dbReference>
<evidence type="ECO:0000256" key="2">
    <source>
        <dbReference type="ARBA" id="ARBA00012438"/>
    </source>
</evidence>
<feature type="domain" description="PAS" evidence="9">
    <location>
        <begin position="281"/>
        <end position="350"/>
    </location>
</feature>
<dbReference type="SUPFAM" id="SSF47384">
    <property type="entry name" value="Homodimeric domain of signal transducing histidine kinase"/>
    <property type="match status" value="1"/>
</dbReference>
<dbReference type="SMART" id="SM00387">
    <property type="entry name" value="HATPase_c"/>
    <property type="match status" value="1"/>
</dbReference>
<dbReference type="Proteomes" id="UP000237423">
    <property type="component" value="Unassembled WGS sequence"/>
</dbReference>
<evidence type="ECO:0000256" key="6">
    <source>
        <dbReference type="PROSITE-ProRule" id="PRU00169"/>
    </source>
</evidence>
<dbReference type="Gene3D" id="1.10.287.130">
    <property type="match status" value="1"/>
</dbReference>
<dbReference type="InterPro" id="IPR001789">
    <property type="entry name" value="Sig_transdc_resp-reg_receiver"/>
</dbReference>
<dbReference type="Pfam" id="PF00072">
    <property type="entry name" value="Response_reg"/>
    <property type="match status" value="1"/>
</dbReference>
<dbReference type="FunFam" id="3.30.565.10:FF:000006">
    <property type="entry name" value="Sensor histidine kinase WalK"/>
    <property type="match status" value="1"/>
</dbReference>
<evidence type="ECO:0000259" key="8">
    <source>
        <dbReference type="PROSITE" id="PS50110"/>
    </source>
</evidence>
<dbReference type="Gene3D" id="3.30.450.20">
    <property type="entry name" value="PAS domain"/>
    <property type="match status" value="2"/>
</dbReference>
<dbReference type="RefSeq" id="WP_103974724.1">
    <property type="nucleotide sequence ID" value="NZ_PGFZ01000006.1"/>
</dbReference>
<dbReference type="InterPro" id="IPR013655">
    <property type="entry name" value="PAS_fold_3"/>
</dbReference>
<dbReference type="GO" id="GO:0006355">
    <property type="term" value="P:regulation of DNA-templated transcription"/>
    <property type="evidence" value="ECO:0007669"/>
    <property type="project" value="InterPro"/>
</dbReference>
<protein>
    <recommendedName>
        <fullName evidence="2">histidine kinase</fullName>
        <ecNumber evidence="2">2.7.13.3</ecNumber>
    </recommendedName>
</protein>
<dbReference type="Pfam" id="PF00512">
    <property type="entry name" value="HisKA"/>
    <property type="match status" value="1"/>
</dbReference>
<comment type="catalytic activity">
    <reaction evidence="1">
        <text>ATP + protein L-histidine = ADP + protein N-phospho-L-histidine.</text>
        <dbReference type="EC" id="2.7.13.3"/>
    </reaction>
</comment>
<dbReference type="NCBIfam" id="TIGR00229">
    <property type="entry name" value="sensory_box"/>
    <property type="match status" value="2"/>
</dbReference>
<dbReference type="PROSITE" id="PS50109">
    <property type="entry name" value="HIS_KIN"/>
    <property type="match status" value="1"/>
</dbReference>
<dbReference type="SMART" id="SM00091">
    <property type="entry name" value="PAS"/>
    <property type="match status" value="2"/>
</dbReference>
<dbReference type="CDD" id="cd00082">
    <property type="entry name" value="HisKA"/>
    <property type="match status" value="1"/>
</dbReference>
<organism evidence="11 12">
    <name type="scientific">Methylovulum psychrotolerans</name>
    <dbReference type="NCBI Taxonomy" id="1704499"/>
    <lineage>
        <taxon>Bacteria</taxon>
        <taxon>Pseudomonadati</taxon>
        <taxon>Pseudomonadota</taxon>
        <taxon>Gammaproteobacteria</taxon>
        <taxon>Methylococcales</taxon>
        <taxon>Methylococcaceae</taxon>
        <taxon>Methylovulum</taxon>
    </lineage>
</organism>
<sequence length="805" mass="88819">MKNTLWHILLVEENDDDRAELRQKLASGSERRYRFTEAKLGAEALQKAHDKPDGPYECIILSYYLPDMNSEEILAVLCEGTELPPCPVVVVIGAVKDKGPALLRAGAQDYIGKHRITPESLTRAVENSVERFVLLRERMHTLQALKASEERLALGVQVAGLGLADIDYTTGMAHLSAEAAQMFGFGNVKLTLPRAAIHASFHPDDRADVMQCIAHALSPRGTRTFLMDHRVVWPNGQVRWLRVRKHIRFAGEGNFQQPQHATLVALDVTTEKTAEQALRDSEEQFRALLEAAPDAIVIVDEQGLIVLVNALTISLFGYSRAELLGEPVEMLMPSRFRHLHSNLRDGYLTEPQPREMDGGLNLFGKRKDGSEFPIEVSLSPLETKKGRLVSSAIRDITERKRIEAELNKAKAAAENANRAKSDFLSSMSHELRSPLNAILGFAQLLEAGTPPLTPRQKTSIDQILHAGWYLLELINEILDLAMIESGKISLSLESISLSDVLDDCQAMIEPQAQTSGISMSYPPFDDTCIVNADRTRVKQVFLNLLSNAIKYNRAGGTIAVTYSQNTTERIRISVHDTGEGLSADKLEQLFQPFNRLGQENGLEEGTGIGLVVSKRLIELMGGHIGVESTVGVGSVFWVELIRPTFSGPAVIVPLPAEVTLHVQENKLLFTLLYVEDNPTNLLLVEQIITNHKNIKMLSAKTGRIGVTLARIHHPDIILMDINLPGISGIDTLNILREDPATADIPVIALSANAMPGDIQRGLQAGFFRYLTKPIKINEFINALDDVLTCSETGLSAIHKPDNDHD</sequence>
<dbReference type="SUPFAM" id="SSF55874">
    <property type="entry name" value="ATPase domain of HSP90 chaperone/DNA topoisomerase II/histidine kinase"/>
    <property type="match status" value="1"/>
</dbReference>
<keyword evidence="3 6" id="KW-0597">Phosphoprotein</keyword>
<feature type="domain" description="PAC" evidence="10">
    <location>
        <begin position="356"/>
        <end position="408"/>
    </location>
</feature>
<dbReference type="InterPro" id="IPR000014">
    <property type="entry name" value="PAS"/>
</dbReference>
<comment type="caution">
    <text evidence="11">The sequence shown here is derived from an EMBL/GenBank/DDBJ whole genome shotgun (WGS) entry which is preliminary data.</text>
</comment>
<dbReference type="PROSITE" id="PS50112">
    <property type="entry name" value="PAS"/>
    <property type="match status" value="1"/>
</dbReference>
<dbReference type="SUPFAM" id="SSF55785">
    <property type="entry name" value="PYP-like sensor domain (PAS domain)"/>
    <property type="match status" value="2"/>
</dbReference>
<dbReference type="InterPro" id="IPR004358">
    <property type="entry name" value="Sig_transdc_His_kin-like_C"/>
</dbReference>
<name>A0A2S5CKX4_9GAMM</name>
<dbReference type="CDD" id="cd00130">
    <property type="entry name" value="PAS"/>
    <property type="match status" value="2"/>
</dbReference>
<dbReference type="PROSITE" id="PS50110">
    <property type="entry name" value="RESPONSE_REGULATORY"/>
    <property type="match status" value="2"/>
</dbReference>
<dbReference type="PANTHER" id="PTHR43047">
    <property type="entry name" value="TWO-COMPONENT HISTIDINE PROTEIN KINASE"/>
    <property type="match status" value="1"/>
</dbReference>
<evidence type="ECO:0000256" key="3">
    <source>
        <dbReference type="ARBA" id="ARBA00022553"/>
    </source>
</evidence>
<dbReference type="GO" id="GO:0000155">
    <property type="term" value="F:phosphorelay sensor kinase activity"/>
    <property type="evidence" value="ECO:0007669"/>
    <property type="project" value="InterPro"/>
</dbReference>
<dbReference type="InterPro" id="IPR003661">
    <property type="entry name" value="HisK_dim/P_dom"/>
</dbReference>
<feature type="domain" description="Response regulatory" evidence="8">
    <location>
        <begin position="7"/>
        <end position="128"/>
    </location>
</feature>
<evidence type="ECO:0000256" key="4">
    <source>
        <dbReference type="ARBA" id="ARBA00022679"/>
    </source>
</evidence>
<dbReference type="InterPro" id="IPR013767">
    <property type="entry name" value="PAS_fold"/>
</dbReference>
<dbReference type="Pfam" id="PF00989">
    <property type="entry name" value="PAS"/>
    <property type="match status" value="1"/>
</dbReference>
<dbReference type="Pfam" id="PF02518">
    <property type="entry name" value="HATPase_c"/>
    <property type="match status" value="1"/>
</dbReference>
<proteinExistence type="predicted"/>
<keyword evidence="4" id="KW-0808">Transferase</keyword>
<gene>
    <name evidence="11" type="ORF">AADEFJLK_02857</name>
</gene>
<dbReference type="Gene3D" id="3.30.565.10">
    <property type="entry name" value="Histidine kinase-like ATPase, C-terminal domain"/>
    <property type="match status" value="1"/>
</dbReference>
<dbReference type="InterPro" id="IPR011006">
    <property type="entry name" value="CheY-like_superfamily"/>
</dbReference>
<evidence type="ECO:0000313" key="12">
    <source>
        <dbReference type="Proteomes" id="UP000237423"/>
    </source>
</evidence>
<reference evidence="11 12" key="1">
    <citation type="submission" date="2017-11" db="EMBL/GenBank/DDBJ databases">
        <title>Draft Genome Sequence of Methylobacter psychrotolerans Sph1T, an Obligate Methanotroph from Low-Temperature Environments.</title>
        <authorList>
            <person name="Oshkin I.Y."/>
            <person name="Miroshnikov K."/>
            <person name="Belova S.E."/>
            <person name="Korzhenkov A."/>
            <person name="Toshchakov S.V."/>
            <person name="Dedysh S.N."/>
        </authorList>
    </citation>
    <scope>NUCLEOTIDE SEQUENCE [LARGE SCALE GENOMIC DNA]</scope>
    <source>
        <strain evidence="11 12">Sph1</strain>
    </source>
</reference>
<evidence type="ECO:0000256" key="1">
    <source>
        <dbReference type="ARBA" id="ARBA00000085"/>
    </source>
</evidence>
<evidence type="ECO:0000313" key="11">
    <source>
        <dbReference type="EMBL" id="POZ51407.1"/>
    </source>
</evidence>
<evidence type="ECO:0000259" key="7">
    <source>
        <dbReference type="PROSITE" id="PS50109"/>
    </source>
</evidence>
<dbReference type="GO" id="GO:0005886">
    <property type="term" value="C:plasma membrane"/>
    <property type="evidence" value="ECO:0007669"/>
    <property type="project" value="UniProtKB-ARBA"/>
</dbReference>
<dbReference type="Gene3D" id="3.40.50.2300">
    <property type="match status" value="2"/>
</dbReference>
<comment type="caution">
    <text evidence="6">Lacks conserved residue(s) required for the propagation of feature annotation.</text>
</comment>
<dbReference type="InterPro" id="IPR003594">
    <property type="entry name" value="HATPase_dom"/>
</dbReference>
<dbReference type="InterPro" id="IPR000700">
    <property type="entry name" value="PAS-assoc_C"/>
</dbReference>
<feature type="modified residue" description="4-aspartylphosphate" evidence="6">
    <location>
        <position position="720"/>
    </location>
</feature>
<evidence type="ECO:0000256" key="5">
    <source>
        <dbReference type="ARBA" id="ARBA00022777"/>
    </source>
</evidence>
<feature type="domain" description="Response regulatory" evidence="8">
    <location>
        <begin position="670"/>
        <end position="787"/>
    </location>
</feature>
<dbReference type="EC" id="2.7.13.3" evidence="2"/>
<dbReference type="CDD" id="cd16922">
    <property type="entry name" value="HATPase_EvgS-ArcB-TorS-like"/>
    <property type="match status" value="1"/>
</dbReference>
<dbReference type="PROSITE" id="PS50113">
    <property type="entry name" value="PAC"/>
    <property type="match status" value="1"/>
</dbReference>
<accession>A0A2S5CKX4</accession>
<dbReference type="Pfam" id="PF08447">
    <property type="entry name" value="PAS_3"/>
    <property type="match status" value="1"/>
</dbReference>
<dbReference type="InterPro" id="IPR036097">
    <property type="entry name" value="HisK_dim/P_sf"/>
</dbReference>
<feature type="domain" description="Histidine kinase" evidence="7">
    <location>
        <begin position="426"/>
        <end position="644"/>
    </location>
</feature>
<evidence type="ECO:0000259" key="9">
    <source>
        <dbReference type="PROSITE" id="PS50112"/>
    </source>
</evidence>
<dbReference type="PANTHER" id="PTHR43047:SF64">
    <property type="entry name" value="HISTIDINE KINASE CONTAINING CHEY-HOMOLOGOUS RECEIVER DOMAIN AND PAS DOMAIN-RELATED"/>
    <property type="match status" value="1"/>
</dbReference>
<dbReference type="InterPro" id="IPR036890">
    <property type="entry name" value="HATPase_C_sf"/>
</dbReference>
<dbReference type="AlphaFoldDB" id="A0A2S5CKX4"/>
<dbReference type="InterPro" id="IPR035965">
    <property type="entry name" value="PAS-like_dom_sf"/>
</dbReference>
<dbReference type="SMART" id="SM00388">
    <property type="entry name" value="HisKA"/>
    <property type="match status" value="1"/>
</dbReference>
<dbReference type="PRINTS" id="PR00344">
    <property type="entry name" value="BCTRLSENSOR"/>
</dbReference>
<dbReference type="CDD" id="cd00156">
    <property type="entry name" value="REC"/>
    <property type="match status" value="1"/>
</dbReference>